<dbReference type="GO" id="GO:0016887">
    <property type="term" value="F:ATP hydrolysis activity"/>
    <property type="evidence" value="ECO:0007669"/>
    <property type="project" value="InterPro"/>
</dbReference>
<dbReference type="SUPFAM" id="SSF52540">
    <property type="entry name" value="P-loop containing nucleoside triphosphate hydrolases"/>
    <property type="match status" value="1"/>
</dbReference>
<organism evidence="6 7">
    <name type="scientific">Bacterioplanes sanyensis</name>
    <dbReference type="NCBI Taxonomy" id="1249553"/>
    <lineage>
        <taxon>Bacteria</taxon>
        <taxon>Pseudomonadati</taxon>
        <taxon>Pseudomonadota</taxon>
        <taxon>Gammaproteobacteria</taxon>
        <taxon>Oceanospirillales</taxon>
        <taxon>Oceanospirillaceae</taxon>
        <taxon>Bacterioplanes</taxon>
    </lineage>
</organism>
<dbReference type="InterPro" id="IPR027417">
    <property type="entry name" value="P-loop_NTPase"/>
</dbReference>
<dbReference type="RefSeq" id="WP_094058893.1">
    <property type="nucleotide sequence ID" value="NZ_CP022530.1"/>
</dbReference>
<dbReference type="Gene3D" id="3.40.50.300">
    <property type="entry name" value="P-loop containing nucleotide triphosphate hydrolases"/>
    <property type="match status" value="1"/>
</dbReference>
<dbReference type="InterPro" id="IPR003439">
    <property type="entry name" value="ABC_transporter-like_ATP-bd"/>
</dbReference>
<dbReference type="FunFam" id="3.40.50.300:FF:000032">
    <property type="entry name" value="Export ABC transporter ATP-binding protein"/>
    <property type="match status" value="1"/>
</dbReference>
<proteinExistence type="inferred from homology"/>
<reference evidence="6 7" key="1">
    <citation type="submission" date="2017-07" db="EMBL/GenBank/DDBJ databases">
        <title>Annotated genome sequence of Bacterioplanes sanyensis isolated from Red Sea.</title>
        <authorList>
            <person name="Rehman Z.U."/>
        </authorList>
    </citation>
    <scope>NUCLEOTIDE SEQUENCE [LARGE SCALE GENOMIC DNA]</scope>
    <source>
        <strain evidence="6 7">NV9</strain>
    </source>
</reference>
<dbReference type="InterPro" id="IPR015854">
    <property type="entry name" value="ABC_transpr_LolD-like"/>
</dbReference>
<dbReference type="InterPro" id="IPR017871">
    <property type="entry name" value="ABC_transporter-like_CS"/>
</dbReference>
<feature type="domain" description="ABC transporter" evidence="5">
    <location>
        <begin position="3"/>
        <end position="239"/>
    </location>
</feature>
<keyword evidence="3 6" id="KW-0067">ATP-binding</keyword>
<evidence type="ECO:0000256" key="2">
    <source>
        <dbReference type="ARBA" id="ARBA00022741"/>
    </source>
</evidence>
<dbReference type="GO" id="GO:0022857">
    <property type="term" value="F:transmembrane transporter activity"/>
    <property type="evidence" value="ECO:0007669"/>
    <property type="project" value="UniProtKB-ARBA"/>
</dbReference>
<keyword evidence="7" id="KW-1185">Reference proteome</keyword>
<protein>
    <submittedName>
        <fullName evidence="6">Lipoprotein-releasing system ATP-binding protein LolD</fullName>
    </submittedName>
</protein>
<evidence type="ECO:0000256" key="4">
    <source>
        <dbReference type="ARBA" id="ARBA00038388"/>
    </source>
</evidence>
<dbReference type="PANTHER" id="PTHR24220">
    <property type="entry name" value="IMPORT ATP-BINDING PROTEIN"/>
    <property type="match status" value="1"/>
</dbReference>
<evidence type="ECO:0000256" key="3">
    <source>
        <dbReference type="ARBA" id="ARBA00022840"/>
    </source>
</evidence>
<keyword evidence="6" id="KW-0449">Lipoprotein</keyword>
<dbReference type="PROSITE" id="PS50893">
    <property type="entry name" value="ABC_TRANSPORTER_2"/>
    <property type="match status" value="1"/>
</dbReference>
<dbReference type="GO" id="GO:0005886">
    <property type="term" value="C:plasma membrane"/>
    <property type="evidence" value="ECO:0007669"/>
    <property type="project" value="TreeGrafter"/>
</dbReference>
<dbReference type="CDD" id="cd03255">
    <property type="entry name" value="ABC_MJ0796_LolCDE_FtsE"/>
    <property type="match status" value="1"/>
</dbReference>
<evidence type="ECO:0000259" key="5">
    <source>
        <dbReference type="PROSITE" id="PS50893"/>
    </source>
</evidence>
<evidence type="ECO:0000256" key="1">
    <source>
        <dbReference type="ARBA" id="ARBA00022448"/>
    </source>
</evidence>
<dbReference type="SMART" id="SM00382">
    <property type="entry name" value="AAA"/>
    <property type="match status" value="1"/>
</dbReference>
<dbReference type="OrthoDB" id="9802264at2"/>
<evidence type="ECO:0000313" key="7">
    <source>
        <dbReference type="Proteomes" id="UP000202440"/>
    </source>
</evidence>
<gene>
    <name evidence="6" type="ORF">CHH28_02910</name>
</gene>
<sequence>MLVELTRVGKQYPLGDTQVCALKSVDLSIDRGEFIVLKGNSGSGKSTLLNLISALDDASQGEVRILGNNVRSLNEVQRAKLRLQTIGIVFQSFNLIPVLTALENVMYPLTLKGISNSEAKQRAQHALQQVGLSAQMQQRPVHLSGGQMQRVAIARALVTQPALILADEPTANLDSHTAETILTLMQQLNRQQDITFIIASHDEYVMTRASRVLTLKDGRITQDSQLTSSFSPSQLQTSV</sequence>
<dbReference type="PROSITE" id="PS00211">
    <property type="entry name" value="ABC_TRANSPORTER_1"/>
    <property type="match status" value="1"/>
</dbReference>
<name>A0A222FHH2_9GAMM</name>
<keyword evidence="2" id="KW-0547">Nucleotide-binding</keyword>
<accession>A0A222FHH2</accession>
<dbReference type="AlphaFoldDB" id="A0A222FHH2"/>
<dbReference type="KEGG" id="bsan:CHH28_02910"/>
<dbReference type="EMBL" id="CP022530">
    <property type="protein sequence ID" value="ASP37683.1"/>
    <property type="molecule type" value="Genomic_DNA"/>
</dbReference>
<dbReference type="InterPro" id="IPR003593">
    <property type="entry name" value="AAA+_ATPase"/>
</dbReference>
<dbReference type="InterPro" id="IPR017911">
    <property type="entry name" value="MacB-like_ATP-bd"/>
</dbReference>
<comment type="similarity">
    <text evidence="4">Belongs to the ABC transporter superfamily. Macrolide exporter (TC 3.A.1.122) family.</text>
</comment>
<evidence type="ECO:0000313" key="6">
    <source>
        <dbReference type="EMBL" id="ASP37683.1"/>
    </source>
</evidence>
<dbReference type="GO" id="GO:0005524">
    <property type="term" value="F:ATP binding"/>
    <property type="evidence" value="ECO:0007669"/>
    <property type="project" value="UniProtKB-KW"/>
</dbReference>
<dbReference type="GO" id="GO:1902495">
    <property type="term" value="C:transmembrane transporter complex"/>
    <property type="evidence" value="ECO:0007669"/>
    <property type="project" value="UniProtKB-ARBA"/>
</dbReference>
<dbReference type="Pfam" id="PF00005">
    <property type="entry name" value="ABC_tran"/>
    <property type="match status" value="1"/>
</dbReference>
<dbReference type="Proteomes" id="UP000202440">
    <property type="component" value="Chromosome"/>
</dbReference>
<keyword evidence="1" id="KW-0813">Transport</keyword>